<organism evidence="1 2">
    <name type="scientific">Pontibacter flavimaris</name>
    <dbReference type="NCBI Taxonomy" id="1797110"/>
    <lineage>
        <taxon>Bacteria</taxon>
        <taxon>Pseudomonadati</taxon>
        <taxon>Bacteroidota</taxon>
        <taxon>Cytophagia</taxon>
        <taxon>Cytophagales</taxon>
        <taxon>Hymenobacteraceae</taxon>
        <taxon>Pontibacter</taxon>
    </lineage>
</organism>
<comment type="caution">
    <text evidence="1">The sequence shown here is derived from an EMBL/GenBank/DDBJ whole genome shotgun (WGS) entry which is preliminary data.</text>
</comment>
<proteinExistence type="predicted"/>
<reference evidence="1 2" key="1">
    <citation type="submission" date="2016-03" db="EMBL/GenBank/DDBJ databases">
        <title>Genome sequence of Pontibacter sp. nov., of the family cytophagaceae, isolated from marine sediment of the Yellow Sea, China.</title>
        <authorList>
            <person name="Zhang G."/>
            <person name="Zhang R."/>
        </authorList>
    </citation>
    <scope>NUCLEOTIDE SEQUENCE [LARGE SCALE GENOMIC DNA]</scope>
    <source>
        <strain evidence="1 2">S10-8</strain>
    </source>
</reference>
<protein>
    <recommendedName>
        <fullName evidence="3">Secreted protein</fullName>
    </recommendedName>
</protein>
<name>A0A1Q5P939_9BACT</name>
<dbReference type="InterPro" id="IPR058060">
    <property type="entry name" value="HYC_CC_PP"/>
</dbReference>
<dbReference type="InterPro" id="IPR058512">
    <property type="entry name" value="DUF8199"/>
</dbReference>
<dbReference type="Pfam" id="PF26622">
    <property type="entry name" value="DUF8199"/>
    <property type="match status" value="1"/>
</dbReference>
<dbReference type="EMBL" id="LVWA01000012">
    <property type="protein sequence ID" value="OKL38755.1"/>
    <property type="molecule type" value="Genomic_DNA"/>
</dbReference>
<dbReference type="Proteomes" id="UP000186551">
    <property type="component" value="Unassembled WGS sequence"/>
</dbReference>
<dbReference type="NCBIfam" id="NF047658">
    <property type="entry name" value="HYC_CC_PP"/>
    <property type="match status" value="1"/>
</dbReference>
<evidence type="ECO:0000313" key="2">
    <source>
        <dbReference type="Proteomes" id="UP000186551"/>
    </source>
</evidence>
<dbReference type="AlphaFoldDB" id="A0A1Q5P939"/>
<dbReference type="OrthoDB" id="1493875at2"/>
<keyword evidence="2" id="KW-1185">Reference proteome</keyword>
<evidence type="ECO:0000313" key="1">
    <source>
        <dbReference type="EMBL" id="OKL38755.1"/>
    </source>
</evidence>
<dbReference type="STRING" id="1797110.A3841_06360"/>
<evidence type="ECO:0008006" key="3">
    <source>
        <dbReference type="Google" id="ProtNLM"/>
    </source>
</evidence>
<sequence length="145" mass="16162">MKLYRQVILLTLTLLVLVSSTGMAVGLHICGGELRDITLFGAEADCPMDMHQPAEKFPACHTPVLDQKEDTCCKDHAFVVERLDATSKHDVISLTKLQDLQLLAIIKAVIFRFYTSETDLEPTYALYTSPPLARDIPVLVQSFLL</sequence>
<gene>
    <name evidence="1" type="ORF">A3841_06360</name>
</gene>
<dbReference type="RefSeq" id="WP_073854838.1">
    <property type="nucleotide sequence ID" value="NZ_LVWA01000012.1"/>
</dbReference>
<accession>A0A1Q5P939</accession>